<sequence length="67" mass="6959">MGSGGHGGGGWPNAHSSHGFNVEDLFSNLFGVEEETEWGAGTREQLPGSPHPVTTNPEIASSDVRLG</sequence>
<accession>A0ABQ8XZD0</accession>
<evidence type="ECO:0000313" key="3">
    <source>
        <dbReference type="Proteomes" id="UP001150062"/>
    </source>
</evidence>
<proteinExistence type="predicted"/>
<gene>
    <name evidence="2" type="ORF">M0813_26430</name>
</gene>
<name>A0ABQ8XZD0_9EUKA</name>
<evidence type="ECO:0000256" key="1">
    <source>
        <dbReference type="SAM" id="MobiDB-lite"/>
    </source>
</evidence>
<dbReference type="Proteomes" id="UP001150062">
    <property type="component" value="Unassembled WGS sequence"/>
</dbReference>
<keyword evidence="3" id="KW-1185">Reference proteome</keyword>
<dbReference type="EMBL" id="JAOAOG010000235">
    <property type="protein sequence ID" value="KAJ6237953.1"/>
    <property type="molecule type" value="Genomic_DNA"/>
</dbReference>
<feature type="region of interest" description="Disordered" evidence="1">
    <location>
        <begin position="33"/>
        <end position="67"/>
    </location>
</feature>
<organism evidence="2 3">
    <name type="scientific">Anaeramoeba flamelloides</name>
    <dbReference type="NCBI Taxonomy" id="1746091"/>
    <lineage>
        <taxon>Eukaryota</taxon>
        <taxon>Metamonada</taxon>
        <taxon>Anaeramoebidae</taxon>
        <taxon>Anaeramoeba</taxon>
    </lineage>
</organism>
<reference evidence="2" key="1">
    <citation type="submission" date="2022-08" db="EMBL/GenBank/DDBJ databases">
        <title>Novel sulfate-reducing endosymbionts in the free-living metamonad Anaeramoeba.</title>
        <authorList>
            <person name="Jerlstrom-Hultqvist J."/>
            <person name="Cepicka I."/>
            <person name="Gallot-Lavallee L."/>
            <person name="Salas-Leiva D."/>
            <person name="Curtis B.A."/>
            <person name="Zahonova K."/>
            <person name="Pipaliya S."/>
            <person name="Dacks J."/>
            <person name="Roger A.J."/>
        </authorList>
    </citation>
    <scope>NUCLEOTIDE SEQUENCE</scope>
    <source>
        <strain evidence="2">Schooner1</strain>
    </source>
</reference>
<comment type="caution">
    <text evidence="2">The sequence shown here is derived from an EMBL/GenBank/DDBJ whole genome shotgun (WGS) entry which is preliminary data.</text>
</comment>
<evidence type="ECO:0000313" key="2">
    <source>
        <dbReference type="EMBL" id="KAJ6237953.1"/>
    </source>
</evidence>
<protein>
    <submittedName>
        <fullName evidence="2">Uncharacterized protein</fullName>
    </submittedName>
</protein>